<accession>A0A0C2GX29</accession>
<dbReference type="EMBL" id="KN727267">
    <property type="protein sequence ID" value="KIH66080.1"/>
    <property type="molecule type" value="Genomic_DNA"/>
</dbReference>
<feature type="region of interest" description="Disordered" evidence="1">
    <location>
        <begin position="205"/>
        <end position="224"/>
    </location>
</feature>
<gene>
    <name evidence="2" type="ORF">ANCDUO_03589</name>
</gene>
<proteinExistence type="predicted"/>
<evidence type="ECO:0000313" key="2">
    <source>
        <dbReference type="EMBL" id="KIH66080.1"/>
    </source>
</evidence>
<dbReference type="OrthoDB" id="5899816at2759"/>
<reference evidence="2 3" key="1">
    <citation type="submission" date="2013-12" db="EMBL/GenBank/DDBJ databases">
        <title>Draft genome of the parsitic nematode Ancylostoma duodenale.</title>
        <authorList>
            <person name="Mitreva M."/>
        </authorList>
    </citation>
    <scope>NUCLEOTIDE SEQUENCE [LARGE SCALE GENOMIC DNA]</scope>
    <source>
        <strain evidence="2 3">Zhejiang</strain>
    </source>
</reference>
<feature type="region of interest" description="Disordered" evidence="1">
    <location>
        <begin position="149"/>
        <end position="179"/>
    </location>
</feature>
<dbReference type="AlphaFoldDB" id="A0A0C2GX29"/>
<evidence type="ECO:0000256" key="1">
    <source>
        <dbReference type="SAM" id="MobiDB-lite"/>
    </source>
</evidence>
<name>A0A0C2GX29_9BILA</name>
<keyword evidence="3" id="KW-1185">Reference proteome</keyword>
<dbReference type="Proteomes" id="UP000054047">
    <property type="component" value="Unassembled WGS sequence"/>
</dbReference>
<evidence type="ECO:0000313" key="3">
    <source>
        <dbReference type="Proteomes" id="UP000054047"/>
    </source>
</evidence>
<protein>
    <submittedName>
        <fullName evidence="2">Uncharacterized protein</fullName>
    </submittedName>
</protein>
<organism evidence="2 3">
    <name type="scientific">Ancylostoma duodenale</name>
    <dbReference type="NCBI Taxonomy" id="51022"/>
    <lineage>
        <taxon>Eukaryota</taxon>
        <taxon>Metazoa</taxon>
        <taxon>Ecdysozoa</taxon>
        <taxon>Nematoda</taxon>
        <taxon>Chromadorea</taxon>
        <taxon>Rhabditida</taxon>
        <taxon>Rhabditina</taxon>
        <taxon>Rhabditomorpha</taxon>
        <taxon>Strongyloidea</taxon>
        <taxon>Ancylostomatidae</taxon>
        <taxon>Ancylostomatinae</taxon>
        <taxon>Ancylostoma</taxon>
    </lineage>
</organism>
<feature type="compositionally biased region" description="Basic and acidic residues" evidence="1">
    <location>
        <begin position="158"/>
        <end position="167"/>
    </location>
</feature>
<feature type="compositionally biased region" description="Polar residues" evidence="1">
    <location>
        <begin position="210"/>
        <end position="224"/>
    </location>
</feature>
<sequence>MILGKTLKQSEIIMQNGMPFGGKSMVLGENFGQVLHMLYEERGDTAPRHPPCSRSSVPYILSRIQCTVLHAHPLQHNVSLTLFDLRLRNLGFTKQNENAIVERSIGRVMLGVARLTQVRAGRRSSTLRQQSKIRDATAYAKLSKIRGAGLHGTSNAQQEDHRPDDQTSSRIPLKKGTMLSVSLERTEPIGQPWLARGTNGRIAGARSIYPKTNGSQGNQSDLAR</sequence>